<accession>A0A381T0X1</accession>
<dbReference type="PANTHER" id="PTHR30050">
    <property type="entry name" value="CHROMOSOMAL REPLICATION INITIATOR PROTEIN DNAA"/>
    <property type="match status" value="1"/>
</dbReference>
<dbReference type="GO" id="GO:0005886">
    <property type="term" value="C:plasma membrane"/>
    <property type="evidence" value="ECO:0007669"/>
    <property type="project" value="TreeGrafter"/>
</dbReference>
<organism evidence="2">
    <name type="scientific">marine metagenome</name>
    <dbReference type="NCBI Taxonomy" id="408172"/>
    <lineage>
        <taxon>unclassified sequences</taxon>
        <taxon>metagenomes</taxon>
        <taxon>ecological metagenomes</taxon>
    </lineage>
</organism>
<dbReference type="Pfam" id="PF00910">
    <property type="entry name" value="RNA_helicase"/>
    <property type="match status" value="1"/>
</dbReference>
<dbReference type="InterPro" id="IPR027417">
    <property type="entry name" value="P-loop_NTPase"/>
</dbReference>
<dbReference type="InterPro" id="IPR000605">
    <property type="entry name" value="Helicase_SF3_ssDNA/RNA_vir"/>
</dbReference>
<dbReference type="Gene3D" id="3.40.50.300">
    <property type="entry name" value="P-loop containing nucleotide triphosphate hydrolases"/>
    <property type="match status" value="1"/>
</dbReference>
<dbReference type="GO" id="GO:0003724">
    <property type="term" value="F:RNA helicase activity"/>
    <property type="evidence" value="ECO:0007669"/>
    <property type="project" value="InterPro"/>
</dbReference>
<proteinExistence type="predicted"/>
<reference evidence="2" key="1">
    <citation type="submission" date="2018-05" db="EMBL/GenBank/DDBJ databases">
        <authorList>
            <person name="Lanie J.A."/>
            <person name="Ng W.-L."/>
            <person name="Kazmierczak K.M."/>
            <person name="Andrzejewski T.M."/>
            <person name="Davidsen T.M."/>
            <person name="Wayne K.J."/>
            <person name="Tettelin H."/>
            <person name="Glass J.I."/>
            <person name="Rusch D."/>
            <person name="Podicherti R."/>
            <person name="Tsui H.-C.T."/>
            <person name="Winkler M.E."/>
        </authorList>
    </citation>
    <scope>NUCLEOTIDE SEQUENCE</scope>
</reference>
<dbReference type="SUPFAM" id="SSF52540">
    <property type="entry name" value="P-loop containing nucleoside triphosphate hydrolases"/>
    <property type="match status" value="1"/>
</dbReference>
<dbReference type="PANTHER" id="PTHR30050:SF5">
    <property type="entry name" value="DNAA REGULATORY INACTIVATOR HDA"/>
    <property type="match status" value="1"/>
</dbReference>
<gene>
    <name evidence="2" type="ORF">METZ01_LOCUS62736</name>
</gene>
<dbReference type="GO" id="GO:0003688">
    <property type="term" value="F:DNA replication origin binding"/>
    <property type="evidence" value="ECO:0007669"/>
    <property type="project" value="TreeGrafter"/>
</dbReference>
<protein>
    <recommendedName>
        <fullName evidence="1">Helicase superfamily 3 single-stranded DNA/RNA virus domain-containing protein</fullName>
    </recommendedName>
</protein>
<dbReference type="Gene3D" id="1.10.8.60">
    <property type="match status" value="1"/>
</dbReference>
<sequence>MSEQLIFKFPFKKNYLSQDFYVSKNNFHAFKLIESWPKWPCRLVNIYGPSGCGKTHLINILKGKINCIIIAANKINTKTLDQYKIKECLIVDNFKNDIDEKLLYSIINMALQDNKYLIISSLTALKNFKIKLKDLSSRFTSFVDIGIDLPTDDLLRVILEKNFSDKQIKISEKNIEYILKNIDRSYERVNTFGSFIDDLSLSKAQPINLQLIKKVLDKLSL</sequence>
<dbReference type="GO" id="GO:0003723">
    <property type="term" value="F:RNA binding"/>
    <property type="evidence" value="ECO:0007669"/>
    <property type="project" value="InterPro"/>
</dbReference>
<name>A0A381T0X1_9ZZZZ</name>
<dbReference type="GO" id="GO:0006270">
    <property type="term" value="P:DNA replication initiation"/>
    <property type="evidence" value="ECO:0007669"/>
    <property type="project" value="TreeGrafter"/>
</dbReference>
<dbReference type="AlphaFoldDB" id="A0A381T0X1"/>
<dbReference type="EMBL" id="UINC01003863">
    <property type="protein sequence ID" value="SVA09882.1"/>
    <property type="molecule type" value="Genomic_DNA"/>
</dbReference>
<feature type="domain" description="Helicase superfamily 3 single-stranded DNA/RNA virus" evidence="1">
    <location>
        <begin position="46"/>
        <end position="110"/>
    </location>
</feature>
<evidence type="ECO:0000313" key="2">
    <source>
        <dbReference type="EMBL" id="SVA09882.1"/>
    </source>
</evidence>
<evidence type="ECO:0000259" key="1">
    <source>
        <dbReference type="Pfam" id="PF00910"/>
    </source>
</evidence>